<comment type="caution">
    <text evidence="4">The sequence shown here is derived from an EMBL/GenBank/DDBJ whole genome shotgun (WGS) entry which is preliminary data.</text>
</comment>
<evidence type="ECO:0000256" key="3">
    <source>
        <dbReference type="RuleBase" id="RU000363"/>
    </source>
</evidence>
<proteinExistence type="inferred from homology"/>
<dbReference type="InterPro" id="IPR036291">
    <property type="entry name" value="NAD(P)-bd_dom_sf"/>
</dbReference>
<dbReference type="RefSeq" id="WP_349642292.1">
    <property type="nucleotide sequence ID" value="NZ_CAWVOH010000003.1"/>
</dbReference>
<dbReference type="InterPro" id="IPR020904">
    <property type="entry name" value="Sc_DH/Rdtase_CS"/>
</dbReference>
<reference evidence="4 5" key="1">
    <citation type="submission" date="2024-01" db="EMBL/GenBank/DDBJ databases">
        <authorList>
            <person name="Botero Cardona J."/>
        </authorList>
    </citation>
    <scope>NUCLEOTIDE SEQUENCE [LARGE SCALE GENOMIC DNA]</scope>
    <source>
        <strain evidence="4 5">LMG 33000</strain>
    </source>
</reference>
<dbReference type="InterPro" id="IPR051911">
    <property type="entry name" value="SDR_oxidoreductase"/>
</dbReference>
<dbReference type="EMBL" id="CAWVOH010000003">
    <property type="protein sequence ID" value="CAK8054744.1"/>
    <property type="molecule type" value="Genomic_DNA"/>
</dbReference>
<dbReference type="InterPro" id="IPR002347">
    <property type="entry name" value="SDR_fam"/>
</dbReference>
<dbReference type="PANTHER" id="PTHR43976">
    <property type="entry name" value="SHORT CHAIN DEHYDROGENASE"/>
    <property type="match status" value="1"/>
</dbReference>
<comment type="similarity">
    <text evidence="1 3">Belongs to the short-chain dehydrogenases/reductases (SDR) family.</text>
</comment>
<dbReference type="Pfam" id="PF00106">
    <property type="entry name" value="adh_short"/>
    <property type="match status" value="1"/>
</dbReference>
<dbReference type="NCBIfam" id="NF004824">
    <property type="entry name" value="PRK06180.1"/>
    <property type="match status" value="1"/>
</dbReference>
<evidence type="ECO:0000256" key="2">
    <source>
        <dbReference type="ARBA" id="ARBA00023002"/>
    </source>
</evidence>
<keyword evidence="2" id="KW-0560">Oxidoreductase</keyword>
<sequence length="279" mass="30317">MAKTWLVTGTSSGFGKELATLLAKSPEVNLVATARRTEKLDYLDQYDHGQILKLKLDTTDDDDIQNAVNEAVKKFGTIDVLDNNAGLGYFSTFEEAQDVDVKHMFDVNVFGLAHMTQAVLPIMRKQKSGVIIGLSSVCGLAGVPSLSFYCATKFAVEGMYQTLSAEVAEDGIKVMLVEPSAFRTDWSGRSSNKTNTAYPDDYKLVKESMEATEKGQGKEAGDPKKAAKAIYEQVTDNFDHLPLHLPLGAAAVQGATANLKSILSDIDKYSDLAKDADFK</sequence>
<dbReference type="Gene3D" id="3.40.50.720">
    <property type="entry name" value="NAD(P)-binding Rossmann-like Domain"/>
    <property type="match status" value="1"/>
</dbReference>
<dbReference type="SUPFAM" id="SSF51735">
    <property type="entry name" value="NAD(P)-binding Rossmann-fold domains"/>
    <property type="match status" value="1"/>
</dbReference>
<dbReference type="PANTHER" id="PTHR43976:SF16">
    <property type="entry name" value="SHORT-CHAIN DEHYDROGENASE_REDUCTASE FAMILY PROTEIN"/>
    <property type="match status" value="1"/>
</dbReference>
<accession>A0ABM9N687</accession>
<gene>
    <name evidence="4" type="ORF">R54876_GBNLAHCA_01319</name>
</gene>
<evidence type="ECO:0000256" key="1">
    <source>
        <dbReference type="ARBA" id="ARBA00006484"/>
    </source>
</evidence>
<dbReference type="PRINTS" id="PR00081">
    <property type="entry name" value="GDHRDH"/>
</dbReference>
<dbReference type="PRINTS" id="PR00080">
    <property type="entry name" value="SDRFAMILY"/>
</dbReference>
<protein>
    <submittedName>
        <fullName evidence="4">NADP-dependent 3-hydroxy acid dehydrogenase YdfG (YdfG)</fullName>
    </submittedName>
</protein>
<organism evidence="4 5">
    <name type="scientific">Eupransor demetentiae</name>
    <dbReference type="NCBI Taxonomy" id="3109584"/>
    <lineage>
        <taxon>Bacteria</taxon>
        <taxon>Bacillati</taxon>
        <taxon>Bacillota</taxon>
        <taxon>Bacilli</taxon>
        <taxon>Lactobacillales</taxon>
        <taxon>Lactobacillaceae</taxon>
        <taxon>Eupransor</taxon>
    </lineage>
</organism>
<evidence type="ECO:0000313" key="4">
    <source>
        <dbReference type="EMBL" id="CAK8054744.1"/>
    </source>
</evidence>
<dbReference type="Proteomes" id="UP001314241">
    <property type="component" value="Unassembled WGS sequence"/>
</dbReference>
<evidence type="ECO:0000313" key="5">
    <source>
        <dbReference type="Proteomes" id="UP001314241"/>
    </source>
</evidence>
<keyword evidence="5" id="KW-1185">Reference proteome</keyword>
<name>A0ABM9N687_9LACO</name>
<dbReference type="PROSITE" id="PS00061">
    <property type="entry name" value="ADH_SHORT"/>
    <property type="match status" value="1"/>
</dbReference>
<dbReference type="CDD" id="cd05374">
    <property type="entry name" value="17beta-HSD-like_SDR_c"/>
    <property type="match status" value="1"/>
</dbReference>